<evidence type="ECO:0000313" key="1">
    <source>
        <dbReference type="EMBL" id="EMY26888.1"/>
    </source>
</evidence>
<sequence>MGILTNLYFKVNSTMVHFFEKSWNLNFTDRFLKCGNSHKSRLHEQILKL</sequence>
<dbReference type="Proteomes" id="UP000012220">
    <property type="component" value="Unassembled WGS sequence"/>
</dbReference>
<protein>
    <submittedName>
        <fullName evidence="1">Uncharacterized protein</fullName>
    </submittedName>
</protein>
<name>N1UKS8_LEPIR</name>
<dbReference type="AlphaFoldDB" id="N1UKS8"/>
<organism evidence="1 2">
    <name type="scientific">Leptospira interrogans serovar Australis str. 200703203</name>
    <dbReference type="NCBI Taxonomy" id="1085541"/>
    <lineage>
        <taxon>Bacteria</taxon>
        <taxon>Pseudomonadati</taxon>
        <taxon>Spirochaetota</taxon>
        <taxon>Spirochaetia</taxon>
        <taxon>Leptospirales</taxon>
        <taxon>Leptospiraceae</taxon>
        <taxon>Leptospira</taxon>
    </lineage>
</organism>
<dbReference type="BioCyc" id="LINT1085541:G11IQ-3940-MONOMER"/>
<reference evidence="1 2" key="1">
    <citation type="submission" date="2013-02" db="EMBL/GenBank/DDBJ databases">
        <authorList>
            <person name="Harkins D.M."/>
            <person name="Durkin A.S."/>
            <person name="Brinkac L.M."/>
            <person name="Haft D.H."/>
            <person name="Selengut J.D."/>
            <person name="Sanka R."/>
            <person name="DePew J."/>
            <person name="Purushe J."/>
            <person name="Picardeau M."/>
            <person name="Werts C."/>
            <person name="Goarant C."/>
            <person name="Vinetz J.M."/>
            <person name="Sutton G.G."/>
            <person name="Nierman W.C."/>
            <person name="Fouts D.E."/>
        </authorList>
    </citation>
    <scope>NUCLEOTIDE SEQUENCE [LARGE SCALE GENOMIC DNA]</scope>
    <source>
        <strain evidence="1 2">200703203</strain>
    </source>
</reference>
<proteinExistence type="predicted"/>
<evidence type="ECO:0000313" key="2">
    <source>
        <dbReference type="Proteomes" id="UP000012220"/>
    </source>
</evidence>
<comment type="caution">
    <text evidence="1">The sequence shown here is derived from an EMBL/GenBank/DDBJ whole genome shotgun (WGS) entry which is preliminary data.</text>
</comment>
<accession>N1UKS8</accession>
<dbReference type="EMBL" id="AHNY02000069">
    <property type="protein sequence ID" value="EMY26888.1"/>
    <property type="molecule type" value="Genomic_DNA"/>
</dbReference>
<gene>
    <name evidence="1" type="ORF">LEP1GSC115_0820</name>
</gene>